<dbReference type="InterPro" id="IPR056917">
    <property type="entry name" value="Ig_TRAPPC10"/>
</dbReference>
<dbReference type="GO" id="GO:0006891">
    <property type="term" value="P:intra-Golgi vesicle-mediated transport"/>
    <property type="evidence" value="ECO:0007669"/>
    <property type="project" value="TreeGrafter"/>
</dbReference>
<evidence type="ECO:0000259" key="5">
    <source>
        <dbReference type="Pfam" id="PF11817"/>
    </source>
</evidence>
<dbReference type="Pfam" id="PF11817">
    <property type="entry name" value="Foie-gras_1"/>
    <property type="match status" value="1"/>
</dbReference>
<dbReference type="Pfam" id="PF23604">
    <property type="entry name" value="Ig_TRAPPC10"/>
    <property type="match status" value="1"/>
</dbReference>
<dbReference type="PANTHER" id="PTHR13251:SF3">
    <property type="entry name" value="TRAFFICKING PROTEIN PARTICLE COMPLEX SUBUNIT 10"/>
    <property type="match status" value="1"/>
</dbReference>
<protein>
    <submittedName>
        <fullName evidence="10">Trafficking protein particle complex subunit 10 isoform X4</fullName>
    </submittedName>
</protein>
<keyword evidence="2" id="KW-0813">Transport</keyword>
<feature type="region of interest" description="Disordered" evidence="4">
    <location>
        <begin position="1124"/>
        <end position="1154"/>
    </location>
</feature>
<proteinExistence type="predicted"/>
<dbReference type="GO" id="GO:0034498">
    <property type="term" value="P:early endosome to Golgi transport"/>
    <property type="evidence" value="ECO:0007669"/>
    <property type="project" value="TreeGrafter"/>
</dbReference>
<sequence length="1186" mass="132713">MPSASVAPRFCSGSVFCLLGNHQDTEVYKATVKDDLTKWQNVLKAHSSVDWLIVVVENDAKKKNKTNILPRTSIVDKIRNDFCNKQSDRCVVLSDPLKDSSRTQESWNAFLTKLRTSLLMSFTKNLGRFEDDMRTLREKRTEPGWSFCDYFMVQEELAFVFEMLQQFEDALVQYDELDALFSQYVVNFGAGDGANWLTFFCQPVKSWDGLVLRKPIDMEKRELIQRQEATVLDLRSYLFSRQCTLLLFLQRPWEVAQRALELLHSCVQELKLLEVSVPPGALDCWVFLSCLEVLQRIEGCCDRAQIDSNIAHTVGLWSYATEKLKSLGYLCGLVSEKGPNSEDLNRIVDLLAGLGAERPETANTAQSPYKKLKEALSSVEAFEKHYLDLSHAAIEMHTSIGRTRSARLVGKDLAEFYMRKKSPQKAEIYLQGALKNYLAEGWALPITHTRKQLAECQKHLGQTENYLQTSSLLASDHHVTEEERKHFCQEILSFASRQTDSPGHKIVLPLHCFAQLRDLHFTPSNAVVHVGGVLSVDITMCSQMPVPVHVEQIAINVHFSIEKNNYRKTAEWLTKHKTSNGIINFPTETSPCPASQNNLPALELYEMFERSPSDNSLNTTGIICKNAHMLLRRQESCASLETPSGVALEGGAHVLKCNDVTLEPGANRLMFRTQAKEPGTYTLRQLCVSVGPVRFVLPHLYPLVQYDVYSQEPQLRVEPLADSLLAGIPQKVKFTVTTGHYTVKNGDSLQLSNAEAMLILCHAENRAVIYSNTREKASDVLLRVQSSDKVTSISLPAAPAYHMIEFELEVLSLPSAPVTGGESSMLGMTEPHRKHKDTQKAGHCMATTDHKVSIDCPWSIYSTVIALTFSLPFRTTHSLLSAGTRKYIQVCVQNLSELDFQLSDGNLVDPGSADLQLVPLNAKSPQHTHSKQSVFFVWELKWAREPPPSLHCQFSVGFAPASEGQLSIPLKPYTYEFQVENFFTLYNVRAEILPPSGTEHCRTGSLCSLEVSITRLSGLLEVDKDEALSESDEYFSTKLMYEVVDNSSNWAVCGKSSGVISMPVVAQATHRVHMEVMPLFAGYLPLPDVRLFKYLPHHSAHSSQLDADSWIENDSLSVDKHVDDQLDSSSIKSRGSVHSASSSEHKGLPMPRLQALPPGQVFNSSMGMQVLVIPSKDDHVLEVSVT</sequence>
<dbReference type="Proteomes" id="UP000515165">
    <property type="component" value="Chromosome 1"/>
</dbReference>
<feature type="domain" description="TRAPPC10/Trs130 C-terminal" evidence="6">
    <location>
        <begin position="948"/>
        <end position="1173"/>
    </location>
</feature>
<evidence type="ECO:0000256" key="4">
    <source>
        <dbReference type="SAM" id="MobiDB-lite"/>
    </source>
</evidence>
<dbReference type="GO" id="GO:0005829">
    <property type="term" value="C:cytosol"/>
    <property type="evidence" value="ECO:0007669"/>
    <property type="project" value="GOC"/>
</dbReference>
<name>A0A6J2C9X2_ZALCA</name>
<feature type="domain" description="Trafficking protein particle complex subunit 11" evidence="5">
    <location>
        <begin position="384"/>
        <end position="474"/>
    </location>
</feature>
<dbReference type="InterPro" id="IPR021773">
    <property type="entry name" value="TPC11"/>
</dbReference>
<feature type="domain" description="TRAPPC10/Trs130 N-terminal" evidence="7">
    <location>
        <begin position="23"/>
        <end position="256"/>
    </location>
</feature>
<evidence type="ECO:0000256" key="2">
    <source>
        <dbReference type="ARBA" id="ARBA00022448"/>
    </source>
</evidence>
<dbReference type="InterPro" id="IPR056913">
    <property type="entry name" value="TRAPPC10/Trs130_N"/>
</dbReference>
<dbReference type="Pfam" id="PF23036">
    <property type="entry name" value="TRAPPC10_1st"/>
    <property type="match status" value="1"/>
</dbReference>
<evidence type="ECO:0000313" key="10">
    <source>
        <dbReference type="RefSeq" id="XP_027439427.1"/>
    </source>
</evidence>
<evidence type="ECO:0000259" key="8">
    <source>
        <dbReference type="Pfam" id="PF23604"/>
    </source>
</evidence>
<dbReference type="GeneID" id="113916751"/>
<reference evidence="10" key="1">
    <citation type="submission" date="2025-08" db="UniProtKB">
        <authorList>
            <consortium name="RefSeq"/>
        </authorList>
    </citation>
    <scope>IDENTIFICATION</scope>
    <source>
        <tissue evidence="10">Blood</tissue>
    </source>
</reference>
<feature type="domain" description="TRAPPC10 Ig-like" evidence="8">
    <location>
        <begin position="716"/>
        <end position="812"/>
    </location>
</feature>
<dbReference type="Pfam" id="PF12584">
    <property type="entry name" value="TRAPPC10"/>
    <property type="match status" value="1"/>
</dbReference>
<dbReference type="GO" id="GO:1990071">
    <property type="term" value="C:TRAPPII protein complex"/>
    <property type="evidence" value="ECO:0007669"/>
    <property type="project" value="InterPro"/>
</dbReference>
<evidence type="ECO:0000256" key="3">
    <source>
        <dbReference type="ARBA" id="ARBA00023034"/>
    </source>
</evidence>
<dbReference type="InterPro" id="IPR022233">
    <property type="entry name" value="TRAPPC10/Trs130_C"/>
</dbReference>
<feature type="compositionally biased region" description="Polar residues" evidence="4">
    <location>
        <begin position="1127"/>
        <end position="1142"/>
    </location>
</feature>
<accession>A0A6J2C9X2</accession>
<comment type="subcellular location">
    <subcellularLocation>
        <location evidence="1">Golgi apparatus</location>
    </subcellularLocation>
</comment>
<dbReference type="CTD" id="7109"/>
<organism evidence="9 10">
    <name type="scientific">Zalophus californianus</name>
    <name type="common">California sealion</name>
    <dbReference type="NCBI Taxonomy" id="9704"/>
    <lineage>
        <taxon>Eukaryota</taxon>
        <taxon>Metazoa</taxon>
        <taxon>Chordata</taxon>
        <taxon>Craniata</taxon>
        <taxon>Vertebrata</taxon>
        <taxon>Euteleostomi</taxon>
        <taxon>Mammalia</taxon>
        <taxon>Eutheria</taxon>
        <taxon>Laurasiatheria</taxon>
        <taxon>Carnivora</taxon>
        <taxon>Caniformia</taxon>
        <taxon>Pinnipedia</taxon>
        <taxon>Otariidae</taxon>
        <taxon>Zalophus</taxon>
    </lineage>
</organism>
<keyword evidence="3" id="KW-0333">Golgi apparatus</keyword>
<evidence type="ECO:0000313" key="9">
    <source>
        <dbReference type="Proteomes" id="UP000515165"/>
    </source>
</evidence>
<keyword evidence="9" id="KW-1185">Reference proteome</keyword>
<dbReference type="AlphaFoldDB" id="A0A6J2C9X2"/>
<dbReference type="PANTHER" id="PTHR13251">
    <property type="entry name" value="EPILEPSY HOLOPROSENCEPHALY CANDIDATE 1/TMEM1"/>
    <property type="match status" value="1"/>
</dbReference>
<gene>
    <name evidence="10" type="primary">TRAPPC10</name>
</gene>
<dbReference type="InterPro" id="IPR045126">
    <property type="entry name" value="TRAPPC10/Trs130"/>
</dbReference>
<evidence type="ECO:0000259" key="7">
    <source>
        <dbReference type="Pfam" id="PF23036"/>
    </source>
</evidence>
<dbReference type="RefSeq" id="XP_027439427.1">
    <property type="nucleotide sequence ID" value="XM_027583626.2"/>
</dbReference>
<evidence type="ECO:0000259" key="6">
    <source>
        <dbReference type="Pfam" id="PF12584"/>
    </source>
</evidence>
<evidence type="ECO:0000256" key="1">
    <source>
        <dbReference type="ARBA" id="ARBA00004555"/>
    </source>
</evidence>